<dbReference type="NCBIfam" id="NF033484">
    <property type="entry name" value="Stp1_PP2C_phos"/>
    <property type="match status" value="1"/>
</dbReference>
<dbReference type="Gene3D" id="3.60.40.10">
    <property type="entry name" value="PPM-type phosphatase domain"/>
    <property type="match status" value="1"/>
</dbReference>
<evidence type="ECO:0000313" key="3">
    <source>
        <dbReference type="Proteomes" id="UP000094463"/>
    </source>
</evidence>
<dbReference type="SUPFAM" id="SSF81606">
    <property type="entry name" value="PP2C-like"/>
    <property type="match status" value="1"/>
</dbReference>
<dbReference type="Proteomes" id="UP000094463">
    <property type="component" value="Chromosome"/>
</dbReference>
<dbReference type="STRING" id="632773.BBEV_1876"/>
<protein>
    <submittedName>
        <fullName evidence="2">Protein serine/threonine phosphatase PrpC, regulation of stationary phase</fullName>
    </submittedName>
</protein>
<gene>
    <name evidence="2" type="primary">prpC</name>
    <name evidence="2" type="ORF">BBEV_1876</name>
</gene>
<dbReference type="CDD" id="cd00143">
    <property type="entry name" value="PP2Cc"/>
    <property type="match status" value="1"/>
</dbReference>
<feature type="domain" description="PPM-type phosphatase" evidence="1">
    <location>
        <begin position="2"/>
        <end position="245"/>
    </location>
</feature>
<dbReference type="PATRIC" id="fig|632773.3.peg.1965"/>
<dbReference type="PANTHER" id="PTHR47992">
    <property type="entry name" value="PROTEIN PHOSPHATASE"/>
    <property type="match status" value="1"/>
</dbReference>
<proteinExistence type="predicted"/>
<reference evidence="2 3" key="1">
    <citation type="submission" date="2015-08" db="EMBL/GenBank/DDBJ databases">
        <title>The complete genome sequence of Bacillus beveridgei MLTeJB.</title>
        <authorList>
            <person name="Hanson T.E."/>
            <person name="Mesa C."/>
            <person name="Basesman S.M."/>
            <person name="Oremland R.S."/>
        </authorList>
    </citation>
    <scope>NUCLEOTIDE SEQUENCE [LARGE SCALE GENOMIC DNA]</scope>
    <source>
        <strain evidence="2 3">MLTeJB</strain>
    </source>
</reference>
<dbReference type="SMART" id="SM00331">
    <property type="entry name" value="PP2C_SIG"/>
    <property type="match status" value="1"/>
</dbReference>
<dbReference type="OrthoDB" id="9801841at2"/>
<dbReference type="InterPro" id="IPR015655">
    <property type="entry name" value="PP2C"/>
</dbReference>
<sequence length="252" mass="28191">MNGLYMTDRGRVRPYNEDSGSFTPHGEMESHALAVVADGMGGHSAGDVASAMSVRVMEYEWDETSKMTQEEWLSWLEKAMLYANKKVYEYAQQHKEYEGMGTTLTATVCVNDHLIVGNIGDSRVYHYSYDKDEFHQVTMDNSVSAELYRAGQITLDEAENHPRKHMLTKAVGTNPGVSADIYQTTWESGDRLLLCTDGLTNKLSDEMLHTLLKDNEDLQTAGQLMIDKANELGGEDNISLVIAEHDGERGRN</sequence>
<dbReference type="InterPro" id="IPR001932">
    <property type="entry name" value="PPM-type_phosphatase-like_dom"/>
</dbReference>
<organism evidence="2 3">
    <name type="scientific">Salisediminibacterium beveridgei</name>
    <dbReference type="NCBI Taxonomy" id="632773"/>
    <lineage>
        <taxon>Bacteria</taxon>
        <taxon>Bacillati</taxon>
        <taxon>Bacillota</taxon>
        <taxon>Bacilli</taxon>
        <taxon>Bacillales</taxon>
        <taxon>Bacillaceae</taxon>
        <taxon>Salisediminibacterium</taxon>
    </lineage>
</organism>
<dbReference type="PROSITE" id="PS51746">
    <property type="entry name" value="PPM_2"/>
    <property type="match status" value="1"/>
</dbReference>
<dbReference type="InterPro" id="IPR036457">
    <property type="entry name" value="PPM-type-like_dom_sf"/>
</dbReference>
<keyword evidence="3" id="KW-1185">Reference proteome</keyword>
<dbReference type="Pfam" id="PF13672">
    <property type="entry name" value="PP2C_2"/>
    <property type="match status" value="1"/>
</dbReference>
<name>A0A1D7QW50_9BACI</name>
<dbReference type="GO" id="GO:0004722">
    <property type="term" value="F:protein serine/threonine phosphatase activity"/>
    <property type="evidence" value="ECO:0007669"/>
    <property type="project" value="InterPro"/>
</dbReference>
<dbReference type="EMBL" id="CP012502">
    <property type="protein sequence ID" value="AOM83237.1"/>
    <property type="molecule type" value="Genomic_DNA"/>
</dbReference>
<dbReference type="AlphaFoldDB" id="A0A1D7QW50"/>
<dbReference type="RefSeq" id="WP_084007321.1">
    <property type="nucleotide sequence ID" value="NZ_CP012502.1"/>
</dbReference>
<dbReference type="KEGG" id="bbev:BBEV_1876"/>
<accession>A0A1D7QW50</accession>
<evidence type="ECO:0000259" key="1">
    <source>
        <dbReference type="PROSITE" id="PS51746"/>
    </source>
</evidence>
<evidence type="ECO:0000313" key="2">
    <source>
        <dbReference type="EMBL" id="AOM83237.1"/>
    </source>
</evidence>
<dbReference type="SMART" id="SM00332">
    <property type="entry name" value="PP2Cc"/>
    <property type="match status" value="1"/>
</dbReference>